<dbReference type="Pfam" id="PF00440">
    <property type="entry name" value="TetR_N"/>
    <property type="match status" value="1"/>
</dbReference>
<evidence type="ECO:0000256" key="1">
    <source>
        <dbReference type="ARBA" id="ARBA00023015"/>
    </source>
</evidence>
<evidence type="ECO:0000256" key="4">
    <source>
        <dbReference type="PROSITE-ProRule" id="PRU00335"/>
    </source>
</evidence>
<dbReference type="Pfam" id="PF16925">
    <property type="entry name" value="TetR_C_13"/>
    <property type="match status" value="1"/>
</dbReference>
<dbReference type="PANTHER" id="PTHR47506">
    <property type="entry name" value="TRANSCRIPTIONAL REGULATORY PROTEIN"/>
    <property type="match status" value="1"/>
</dbReference>
<accession>A0AAP5BII6</accession>
<dbReference type="Proteomes" id="UP001209412">
    <property type="component" value="Unassembled WGS sequence"/>
</dbReference>
<feature type="DNA-binding region" description="H-T-H motif" evidence="4">
    <location>
        <begin position="40"/>
        <end position="59"/>
    </location>
</feature>
<sequence length="212" mass="23461">MFTLTINRRIQMARPREFDEDTVLEAAMQRFWNNGYEATSMRDLADLTGMTTPSLYNAFGDKRAIYRLVLDRYVGLALETCSAIFGGDEPPLRALERYFDATIEEALADTLHKGCFVVNTALEVAPHDQGFKDVVTGVFGEIEKCVRDCVAAGQREGSILTSQPPADIARLALSTILGLRVLARANPDRELLSGVVRPFFVLLRTPTQASGE</sequence>
<comment type="caution">
    <text evidence="7">The sequence shown here is derived from an EMBL/GenBank/DDBJ whole genome shotgun (WGS) entry which is preliminary data.</text>
</comment>
<name>A0AAP5BII6_9BURK</name>
<dbReference type="InterPro" id="IPR009057">
    <property type="entry name" value="Homeodomain-like_sf"/>
</dbReference>
<dbReference type="EMBL" id="JAPKHW010000027">
    <property type="protein sequence ID" value="MCX4149183.1"/>
    <property type="molecule type" value="Genomic_DNA"/>
</dbReference>
<reference evidence="7" key="1">
    <citation type="submission" date="2022-06" db="EMBL/GenBank/DDBJ databases">
        <title>PHB producers.</title>
        <authorList>
            <person name="Besaury L."/>
        </authorList>
    </citation>
    <scope>NUCLEOTIDE SEQUENCE</scope>
    <source>
        <strain evidence="7 8">SEWS6</strain>
    </source>
</reference>
<evidence type="ECO:0000256" key="3">
    <source>
        <dbReference type="ARBA" id="ARBA00023163"/>
    </source>
</evidence>
<keyword evidence="2 4" id="KW-0238">DNA-binding</keyword>
<dbReference type="SUPFAM" id="SSF46689">
    <property type="entry name" value="Homeodomain-like"/>
    <property type="match status" value="1"/>
</dbReference>
<organism evidence="7 9">
    <name type="scientific">Paraburkholderia madseniana</name>
    <dbReference type="NCBI Taxonomy" id="2599607"/>
    <lineage>
        <taxon>Bacteria</taxon>
        <taxon>Pseudomonadati</taxon>
        <taxon>Pseudomonadota</taxon>
        <taxon>Betaproteobacteria</taxon>
        <taxon>Burkholderiales</taxon>
        <taxon>Burkholderiaceae</taxon>
        <taxon>Paraburkholderia</taxon>
    </lineage>
</organism>
<dbReference type="EMBL" id="JAMXWF010000027">
    <property type="protein sequence ID" value="MDQ6411000.1"/>
    <property type="molecule type" value="Genomic_DNA"/>
</dbReference>
<dbReference type="Proteomes" id="UP001242288">
    <property type="component" value="Unassembled WGS sequence"/>
</dbReference>
<dbReference type="SUPFAM" id="SSF48498">
    <property type="entry name" value="Tetracyclin repressor-like, C-terminal domain"/>
    <property type="match status" value="1"/>
</dbReference>
<dbReference type="GO" id="GO:0003677">
    <property type="term" value="F:DNA binding"/>
    <property type="evidence" value="ECO:0007669"/>
    <property type="project" value="UniProtKB-UniRule"/>
</dbReference>
<keyword evidence="3" id="KW-0804">Transcription</keyword>
<dbReference type="RefSeq" id="WP_266260104.1">
    <property type="nucleotide sequence ID" value="NZ_JAMXWF010000027.1"/>
</dbReference>
<protein>
    <submittedName>
        <fullName evidence="7">TetR/AcrR family transcriptional regulator</fullName>
    </submittedName>
</protein>
<dbReference type="Gene3D" id="1.10.357.10">
    <property type="entry name" value="Tetracycline Repressor, domain 2"/>
    <property type="match status" value="1"/>
</dbReference>
<dbReference type="InterPro" id="IPR036271">
    <property type="entry name" value="Tet_transcr_reg_TetR-rel_C_sf"/>
</dbReference>
<evidence type="ECO:0000313" key="6">
    <source>
        <dbReference type="EMBL" id="MCX4149183.1"/>
    </source>
</evidence>
<feature type="domain" description="HTH tetR-type" evidence="5">
    <location>
        <begin position="17"/>
        <end position="77"/>
    </location>
</feature>
<evidence type="ECO:0000259" key="5">
    <source>
        <dbReference type="PROSITE" id="PS50977"/>
    </source>
</evidence>
<dbReference type="InterPro" id="IPR001647">
    <property type="entry name" value="HTH_TetR"/>
</dbReference>
<dbReference type="PANTHER" id="PTHR47506:SF1">
    <property type="entry name" value="HTH-TYPE TRANSCRIPTIONAL REGULATOR YJDC"/>
    <property type="match status" value="1"/>
</dbReference>
<keyword evidence="1" id="KW-0805">Transcription regulation</keyword>
<proteinExistence type="predicted"/>
<gene>
    <name evidence="7" type="ORF">NIE36_27895</name>
    <name evidence="6" type="ORF">OSB80_27965</name>
</gene>
<dbReference type="AlphaFoldDB" id="A0AAP5BII6"/>
<evidence type="ECO:0000256" key="2">
    <source>
        <dbReference type="ARBA" id="ARBA00023125"/>
    </source>
</evidence>
<evidence type="ECO:0000313" key="7">
    <source>
        <dbReference type="EMBL" id="MDQ6411000.1"/>
    </source>
</evidence>
<dbReference type="InterPro" id="IPR011075">
    <property type="entry name" value="TetR_C"/>
</dbReference>
<evidence type="ECO:0000313" key="9">
    <source>
        <dbReference type="Proteomes" id="UP001242288"/>
    </source>
</evidence>
<dbReference type="Gene3D" id="1.10.10.60">
    <property type="entry name" value="Homeodomain-like"/>
    <property type="match status" value="1"/>
</dbReference>
<keyword evidence="8" id="KW-1185">Reference proteome</keyword>
<dbReference type="PROSITE" id="PS50977">
    <property type="entry name" value="HTH_TETR_2"/>
    <property type="match status" value="1"/>
</dbReference>
<evidence type="ECO:0000313" key="8">
    <source>
        <dbReference type="Proteomes" id="UP001209412"/>
    </source>
</evidence>